<name>E9ICE1_SOLIN</name>
<reference evidence="1" key="1">
    <citation type="journal article" date="2011" name="Proc. Natl. Acad. Sci. U.S.A.">
        <title>The genome of the fire ant Solenopsis invicta.</title>
        <authorList>
            <person name="Wurm Y."/>
            <person name="Wang J."/>
            <person name="Riba-Grognuz O."/>
            <person name="Corona M."/>
            <person name="Nygaard S."/>
            <person name="Hunt B.G."/>
            <person name="Ingram K.K."/>
            <person name="Falquet L."/>
            <person name="Nipitwattanaphon M."/>
            <person name="Gotzek D."/>
            <person name="Dijkstra M.B."/>
            <person name="Oettler J."/>
            <person name="Comtesse F."/>
            <person name="Shih C.J."/>
            <person name="Wu W.J."/>
            <person name="Yang C.C."/>
            <person name="Thomas J."/>
            <person name="Beaudoing E."/>
            <person name="Pradervand S."/>
            <person name="Flegel V."/>
            <person name="Cook E.D."/>
            <person name="Fabbretti R."/>
            <person name="Stockinger H."/>
            <person name="Long L."/>
            <person name="Farmerie W.G."/>
            <person name="Oakey J."/>
            <person name="Boomsma J.J."/>
            <person name="Pamilo P."/>
            <person name="Yi S.V."/>
            <person name="Heinze J."/>
            <person name="Goodisman M.A."/>
            <person name="Farinelli L."/>
            <person name="Harshman K."/>
            <person name="Hulo N."/>
            <person name="Cerutti L."/>
            <person name="Xenarios I."/>
            <person name="Shoemaker D."/>
            <person name="Keller L."/>
        </authorList>
    </citation>
    <scope>NUCLEOTIDE SEQUENCE [LARGE SCALE GENOMIC DNA]</scope>
</reference>
<evidence type="ECO:0000313" key="1">
    <source>
        <dbReference type="EMBL" id="EFZ21762.1"/>
    </source>
</evidence>
<accession>E9ICE1</accession>
<sequence length="111" mass="13255">LPHNILAQLARRLNEIGRALLLVADNDLFRCLLFFLPGTALHWFRNRRAEWQSWDDFVVAWRICFGNFSLRCAMKFSLVHRGNTRPSPIYRLTIKQKYHIQKSTPMYPYVF</sequence>
<dbReference type="HOGENOM" id="CLU_2161503_0_0_1"/>
<gene>
    <name evidence="1" type="ORF">SINV_09309</name>
</gene>
<protein>
    <submittedName>
        <fullName evidence="1">Uncharacterized protein</fullName>
    </submittedName>
</protein>
<dbReference type="AlphaFoldDB" id="E9ICE1"/>
<feature type="non-terminal residue" evidence="1">
    <location>
        <position position="1"/>
    </location>
</feature>
<feature type="non-terminal residue" evidence="1">
    <location>
        <position position="111"/>
    </location>
</feature>
<dbReference type="EMBL" id="GL762247">
    <property type="protein sequence ID" value="EFZ21762.1"/>
    <property type="molecule type" value="Genomic_DNA"/>
</dbReference>
<proteinExistence type="predicted"/>
<organism>
    <name type="scientific">Solenopsis invicta</name>
    <name type="common">Red imported fire ant</name>
    <name type="synonym">Solenopsis wagneri</name>
    <dbReference type="NCBI Taxonomy" id="13686"/>
    <lineage>
        <taxon>Eukaryota</taxon>
        <taxon>Metazoa</taxon>
        <taxon>Ecdysozoa</taxon>
        <taxon>Arthropoda</taxon>
        <taxon>Hexapoda</taxon>
        <taxon>Insecta</taxon>
        <taxon>Pterygota</taxon>
        <taxon>Neoptera</taxon>
        <taxon>Endopterygota</taxon>
        <taxon>Hymenoptera</taxon>
        <taxon>Apocrita</taxon>
        <taxon>Aculeata</taxon>
        <taxon>Formicoidea</taxon>
        <taxon>Formicidae</taxon>
        <taxon>Myrmicinae</taxon>
        <taxon>Solenopsis</taxon>
    </lineage>
</organism>